<evidence type="ECO:0000256" key="1">
    <source>
        <dbReference type="ARBA" id="ARBA00022722"/>
    </source>
</evidence>
<comment type="function">
    <text evidence="6">May nick specific sequences that contain T:G mispairs resulting from m5C-deamination.</text>
</comment>
<dbReference type="AlphaFoldDB" id="A0A916Q890"/>
<evidence type="ECO:0000256" key="6">
    <source>
        <dbReference type="PIRNR" id="PIRNR018267"/>
    </source>
</evidence>
<comment type="caution">
    <text evidence="8">The sequence shown here is derived from an EMBL/GenBank/DDBJ whole genome shotgun (WGS) entry which is preliminary data.</text>
</comment>
<dbReference type="InterPro" id="IPR011335">
    <property type="entry name" value="Restrct_endonuc-II-like"/>
</dbReference>
<keyword evidence="1 6" id="KW-0540">Nuclease</keyword>
<dbReference type="EMBL" id="BLYI01000049">
    <property type="protein sequence ID" value="GFO86057.1"/>
    <property type="molecule type" value="Genomic_DNA"/>
</dbReference>
<evidence type="ECO:0000259" key="7">
    <source>
        <dbReference type="Pfam" id="PF04480"/>
    </source>
</evidence>
<evidence type="ECO:0000313" key="8">
    <source>
        <dbReference type="EMBL" id="GFO86057.1"/>
    </source>
</evidence>
<evidence type="ECO:0000256" key="3">
    <source>
        <dbReference type="ARBA" id="ARBA00022763"/>
    </source>
</evidence>
<accession>A0A916Q890</accession>
<reference evidence="8" key="1">
    <citation type="submission" date="2020-06" db="EMBL/GenBank/DDBJ databases">
        <title>Characterization of fructooligosaccharide metabolism and fructooligosaccharide-degrading enzymes in human commensal butyrate producers.</title>
        <authorList>
            <person name="Tanno H."/>
            <person name="Fujii T."/>
            <person name="Hirano K."/>
            <person name="Maeno S."/>
            <person name="Tonozuka T."/>
            <person name="Sakamoto M."/>
            <person name="Ohkuma M."/>
            <person name="Tochio T."/>
            <person name="Endo A."/>
        </authorList>
    </citation>
    <scope>NUCLEOTIDE SEQUENCE</scope>
    <source>
        <strain evidence="8">JCM 17466</strain>
    </source>
</reference>
<dbReference type="EC" id="3.1.-.-" evidence="6"/>
<dbReference type="InterPro" id="IPR004603">
    <property type="entry name" value="DNA_mismatch_endonuc_vsr"/>
</dbReference>
<name>A0A916Q890_9FIRM</name>
<sequence length="147" mass="17596">MDNLTPAQRRKNMQNIRSSNTKIEETLRKVLWHEGFRYRKNYKALPGKPDIVFTKYKIAIFCDGEFFHGKDWDKLKQHLENSNNGEYWIKKISGNKERDEEVNKELLNMGWTVIRFWGKDILKNTDECVKMIKEKIFEKKHGSAEEN</sequence>
<protein>
    <recommendedName>
        <fullName evidence="6">Very short patch repair endonuclease</fullName>
        <ecNumber evidence="6">3.1.-.-</ecNumber>
    </recommendedName>
</protein>
<dbReference type="GO" id="GO:0004519">
    <property type="term" value="F:endonuclease activity"/>
    <property type="evidence" value="ECO:0007669"/>
    <property type="project" value="UniProtKB-KW"/>
</dbReference>
<organism evidence="8 9">
    <name type="scientific">Anaerostipes butyraticus</name>
    <dbReference type="NCBI Taxonomy" id="645466"/>
    <lineage>
        <taxon>Bacteria</taxon>
        <taxon>Bacillati</taxon>
        <taxon>Bacillota</taxon>
        <taxon>Clostridia</taxon>
        <taxon>Lachnospirales</taxon>
        <taxon>Lachnospiraceae</taxon>
        <taxon>Anaerostipes</taxon>
    </lineage>
</organism>
<dbReference type="Pfam" id="PF04480">
    <property type="entry name" value="DUF559"/>
    <property type="match status" value="1"/>
</dbReference>
<dbReference type="GO" id="GO:0016787">
    <property type="term" value="F:hydrolase activity"/>
    <property type="evidence" value="ECO:0007669"/>
    <property type="project" value="UniProtKB-KW"/>
</dbReference>
<dbReference type="CDD" id="cd00221">
    <property type="entry name" value="Vsr"/>
    <property type="match status" value="1"/>
</dbReference>
<dbReference type="SUPFAM" id="SSF52980">
    <property type="entry name" value="Restriction endonuclease-like"/>
    <property type="match status" value="1"/>
</dbReference>
<dbReference type="GO" id="GO:0006298">
    <property type="term" value="P:mismatch repair"/>
    <property type="evidence" value="ECO:0007669"/>
    <property type="project" value="UniProtKB-UniRule"/>
</dbReference>
<evidence type="ECO:0000256" key="2">
    <source>
        <dbReference type="ARBA" id="ARBA00022759"/>
    </source>
</evidence>
<gene>
    <name evidence="8" type="ORF">ANBU17_24040</name>
</gene>
<proteinExistence type="inferred from homology"/>
<dbReference type="Gene3D" id="3.40.960.10">
    <property type="entry name" value="VSR Endonuclease"/>
    <property type="match status" value="1"/>
</dbReference>
<keyword evidence="9" id="KW-1185">Reference proteome</keyword>
<keyword evidence="4 6" id="KW-0378">Hydrolase</keyword>
<dbReference type="NCBIfam" id="TIGR00632">
    <property type="entry name" value="vsr"/>
    <property type="match status" value="1"/>
</dbReference>
<dbReference type="InterPro" id="IPR007569">
    <property type="entry name" value="DUF559"/>
</dbReference>
<keyword evidence="5 6" id="KW-0234">DNA repair</keyword>
<evidence type="ECO:0000256" key="5">
    <source>
        <dbReference type="ARBA" id="ARBA00023204"/>
    </source>
</evidence>
<comment type="similarity">
    <text evidence="6">Belongs to the vsr family.</text>
</comment>
<dbReference type="PIRSF" id="PIRSF018267">
    <property type="entry name" value="VSR_endonuc"/>
    <property type="match status" value="1"/>
</dbReference>
<feature type="domain" description="DUF559" evidence="7">
    <location>
        <begin position="94"/>
        <end position="135"/>
    </location>
</feature>
<evidence type="ECO:0000313" key="9">
    <source>
        <dbReference type="Proteomes" id="UP000613208"/>
    </source>
</evidence>
<dbReference type="RefSeq" id="WP_201311744.1">
    <property type="nucleotide sequence ID" value="NZ_BLYI01000049.1"/>
</dbReference>
<keyword evidence="2 6" id="KW-0255">Endonuclease</keyword>
<keyword evidence="3 6" id="KW-0227">DNA damage</keyword>
<dbReference type="Pfam" id="PF03852">
    <property type="entry name" value="Vsr"/>
    <property type="match status" value="1"/>
</dbReference>
<evidence type="ECO:0000256" key="4">
    <source>
        <dbReference type="ARBA" id="ARBA00022801"/>
    </source>
</evidence>
<dbReference type="Proteomes" id="UP000613208">
    <property type="component" value="Unassembled WGS sequence"/>
</dbReference>